<dbReference type="InterPro" id="IPR036408">
    <property type="entry name" value="PSI_PsaA/B_sf"/>
</dbReference>
<accession>A0A845L8S0</accession>
<feature type="transmembrane region" description="Helical" evidence="1">
    <location>
        <begin position="325"/>
        <end position="344"/>
    </location>
</feature>
<dbReference type="InterPro" id="IPR001280">
    <property type="entry name" value="PSI_PsaA/B"/>
</dbReference>
<organism evidence="2 3">
    <name type="scientific">Heliomicrobium undosum</name>
    <dbReference type="NCBI Taxonomy" id="121734"/>
    <lineage>
        <taxon>Bacteria</taxon>
        <taxon>Bacillati</taxon>
        <taxon>Bacillota</taxon>
        <taxon>Clostridia</taxon>
        <taxon>Eubacteriales</taxon>
        <taxon>Heliobacteriaceae</taxon>
        <taxon>Heliomicrobium</taxon>
    </lineage>
</organism>
<name>A0A845L8S0_9FIRM</name>
<dbReference type="EMBL" id="WXEY01000004">
    <property type="protein sequence ID" value="MZP29321.1"/>
    <property type="molecule type" value="Genomic_DNA"/>
</dbReference>
<feature type="transmembrane region" description="Helical" evidence="1">
    <location>
        <begin position="168"/>
        <end position="190"/>
    </location>
</feature>
<dbReference type="GO" id="GO:0015979">
    <property type="term" value="P:photosynthesis"/>
    <property type="evidence" value="ECO:0007669"/>
    <property type="project" value="InterPro"/>
</dbReference>
<keyword evidence="1" id="KW-0812">Transmembrane</keyword>
<proteinExistence type="predicted"/>
<sequence>MATAEMAFNPRAQVFEYFKDKVPATRGAVLKAHINHLGNIAAMVSFILVHHLSWDPATQGVLWAPATMFYARLYQLGLDATALSPDALFVARMHLLAAIILWGVGHIKSPAEEKFLEKVTMGKSLVAQFHFFALVATMWGLHMAFYGILGPEGKLAPTGLSFDMFGPITPATMAGNHIAFGAVFFLGGIFHNFAGFNTKKFAFFEKDWEAVLSVSCQILAFHFATVVFAMIIWQHPQLGFGFMREYAVSQYAGPELKMIASANPGLLVKQAILGHLVMGIMFWIGGVFHGAHFMLRVLNDPKLAEEMKDFKFIKRCYDHEFQKKFLALIMFGAFLPIFVAYGIATHNTIADIHAASKAGIFAHMTYINIGTPLHDAIFGSKGSISEFVAAHAIAGGLHFTMVPMWRMVFFSKVSPWTTKVGMKAKRDGEFPCLGPAYGGTCSISLVDQFYLAIFFSLQVIAPAWFYIDGCWMGSFVAVAAPYNDIYQAAVATFNSNNPLHQLSPLTNMGYFSYIIQKTTAMFSRYDGHMIQALLGAHFIWAFTFSMLFQYRGSRDEGAMVLKWAHEQVGVGFAGKMYNRALSLKEGKAIGTFLFFKMTIVCMWALAMV</sequence>
<feature type="transmembrane region" description="Helical" evidence="1">
    <location>
        <begin position="588"/>
        <end position="606"/>
    </location>
</feature>
<evidence type="ECO:0008006" key="4">
    <source>
        <dbReference type="Google" id="ProtNLM"/>
    </source>
</evidence>
<feature type="transmembrane region" description="Helical" evidence="1">
    <location>
        <begin position="449"/>
        <end position="467"/>
    </location>
</feature>
<gene>
    <name evidence="2" type="ORF">GTO91_06330</name>
</gene>
<keyword evidence="3" id="KW-1185">Reference proteome</keyword>
<feature type="transmembrane region" description="Helical" evidence="1">
    <location>
        <begin position="125"/>
        <end position="148"/>
    </location>
</feature>
<dbReference type="OrthoDB" id="596223at2"/>
<dbReference type="AlphaFoldDB" id="A0A845L8S0"/>
<dbReference type="GO" id="GO:0016020">
    <property type="term" value="C:membrane"/>
    <property type="evidence" value="ECO:0007669"/>
    <property type="project" value="InterPro"/>
</dbReference>
<feature type="transmembrane region" description="Helical" evidence="1">
    <location>
        <begin position="529"/>
        <end position="548"/>
    </location>
</feature>
<keyword evidence="1" id="KW-1133">Transmembrane helix</keyword>
<dbReference type="Gene3D" id="1.20.1130.10">
    <property type="entry name" value="Photosystem I PsaA/PsaB"/>
    <property type="match status" value="1"/>
</dbReference>
<evidence type="ECO:0000313" key="3">
    <source>
        <dbReference type="Proteomes" id="UP000463470"/>
    </source>
</evidence>
<keyword evidence="1" id="KW-0472">Membrane</keyword>
<dbReference type="Proteomes" id="UP000463470">
    <property type="component" value="Unassembled WGS sequence"/>
</dbReference>
<feature type="transmembrane region" description="Helical" evidence="1">
    <location>
        <begin position="87"/>
        <end position="104"/>
    </location>
</feature>
<reference evidence="2 3" key="1">
    <citation type="submission" date="2020-01" db="EMBL/GenBank/DDBJ databases">
        <title>Whole-genome sequence of Heliobacterium undosum DSM 13378.</title>
        <authorList>
            <person name="Kyndt J.A."/>
            <person name="Meyer T.E."/>
        </authorList>
    </citation>
    <scope>NUCLEOTIDE SEQUENCE [LARGE SCALE GENOMIC DNA]</scope>
    <source>
        <strain evidence="2 3">DSM 13378</strain>
    </source>
</reference>
<feature type="transmembrane region" description="Helical" evidence="1">
    <location>
        <begin position="272"/>
        <end position="298"/>
    </location>
</feature>
<dbReference type="RefSeq" id="WP_161256521.1">
    <property type="nucleotide sequence ID" value="NZ_WXEY01000004.1"/>
</dbReference>
<dbReference type="Pfam" id="PF00223">
    <property type="entry name" value="PsaA_PsaB"/>
    <property type="match status" value="1"/>
</dbReference>
<evidence type="ECO:0000256" key="1">
    <source>
        <dbReference type="SAM" id="Phobius"/>
    </source>
</evidence>
<comment type="caution">
    <text evidence="2">The sequence shown here is derived from an EMBL/GenBank/DDBJ whole genome shotgun (WGS) entry which is preliminary data.</text>
</comment>
<protein>
    <recommendedName>
        <fullName evidence="4">P800 reaction center core protein</fullName>
    </recommendedName>
</protein>
<feature type="transmembrane region" description="Helical" evidence="1">
    <location>
        <begin position="388"/>
        <end position="409"/>
    </location>
</feature>
<dbReference type="SUPFAM" id="SSF81558">
    <property type="entry name" value="Photosystem I subunits PsaA/PsaB"/>
    <property type="match status" value="1"/>
</dbReference>
<evidence type="ECO:0000313" key="2">
    <source>
        <dbReference type="EMBL" id="MZP29321.1"/>
    </source>
</evidence>
<dbReference type="GO" id="GO:0009579">
    <property type="term" value="C:thylakoid"/>
    <property type="evidence" value="ECO:0007669"/>
    <property type="project" value="InterPro"/>
</dbReference>
<feature type="transmembrane region" description="Helical" evidence="1">
    <location>
        <begin position="210"/>
        <end position="233"/>
    </location>
</feature>